<dbReference type="SFLD" id="SFLDS00003">
    <property type="entry name" value="Haloacid_Dehalogenase"/>
    <property type="match status" value="1"/>
</dbReference>
<dbReference type="Gene3D" id="2.70.150.10">
    <property type="entry name" value="Calcium-transporting ATPase, cytoplasmic transduction domain A"/>
    <property type="match status" value="1"/>
</dbReference>
<evidence type="ECO:0000313" key="11">
    <source>
        <dbReference type="Proteomes" id="UP001185069"/>
    </source>
</evidence>
<dbReference type="InterPro" id="IPR001757">
    <property type="entry name" value="P_typ_ATPase"/>
</dbReference>
<keyword evidence="6 8" id="KW-1133">Transmembrane helix</keyword>
<keyword evidence="7 8" id="KW-0472">Membrane</keyword>
<dbReference type="SFLD" id="SFLDF00027">
    <property type="entry name" value="p-type_atpase"/>
    <property type="match status" value="1"/>
</dbReference>
<name>A0ABU1JDC9_9MICC</name>
<dbReference type="InterPro" id="IPR027256">
    <property type="entry name" value="P-typ_ATPase_IB"/>
</dbReference>
<comment type="caution">
    <text evidence="10">The sequence shown here is derived from an EMBL/GenBank/DDBJ whole genome shotgun (WGS) entry which is preliminary data.</text>
</comment>
<dbReference type="InterPro" id="IPR023299">
    <property type="entry name" value="ATPase_P-typ_cyto_dom_N"/>
</dbReference>
<dbReference type="Pfam" id="PF00702">
    <property type="entry name" value="Hydrolase"/>
    <property type="match status" value="1"/>
</dbReference>
<accession>A0ABU1JDC9</accession>
<gene>
    <name evidence="10" type="ORF">JOE69_002667</name>
</gene>
<feature type="transmembrane region" description="Helical" evidence="8">
    <location>
        <begin position="268"/>
        <end position="288"/>
    </location>
</feature>
<proteinExistence type="inferred from homology"/>
<feature type="transmembrane region" description="Helical" evidence="8">
    <location>
        <begin position="53"/>
        <end position="73"/>
    </location>
</feature>
<keyword evidence="8" id="KW-1003">Cell membrane</keyword>
<keyword evidence="8" id="KW-0547">Nucleotide-binding</keyword>
<dbReference type="Pfam" id="PF00122">
    <property type="entry name" value="E1-E2_ATPase"/>
    <property type="match status" value="1"/>
</dbReference>
<dbReference type="EMBL" id="JAVDQF010000001">
    <property type="protein sequence ID" value="MDR6270429.1"/>
    <property type="molecule type" value="Genomic_DNA"/>
</dbReference>
<dbReference type="InterPro" id="IPR023298">
    <property type="entry name" value="ATPase_P-typ_TM_dom_sf"/>
</dbReference>
<dbReference type="PROSITE" id="PS00154">
    <property type="entry name" value="ATPASE_E1_E2"/>
    <property type="match status" value="1"/>
</dbReference>
<evidence type="ECO:0000256" key="3">
    <source>
        <dbReference type="ARBA" id="ARBA00022692"/>
    </source>
</evidence>
<evidence type="ECO:0000256" key="5">
    <source>
        <dbReference type="ARBA" id="ARBA00022967"/>
    </source>
</evidence>
<protein>
    <submittedName>
        <fullName evidence="10">Cd2+/Zn2+-exporting ATPase</fullName>
    </submittedName>
</protein>
<evidence type="ECO:0000256" key="6">
    <source>
        <dbReference type="ARBA" id="ARBA00022989"/>
    </source>
</evidence>
<dbReference type="NCBIfam" id="TIGR01494">
    <property type="entry name" value="ATPase_P-type"/>
    <property type="match status" value="1"/>
</dbReference>
<dbReference type="SUPFAM" id="SSF56784">
    <property type="entry name" value="HAD-like"/>
    <property type="match status" value="1"/>
</dbReference>
<evidence type="ECO:0000259" key="9">
    <source>
        <dbReference type="Pfam" id="PF00122"/>
    </source>
</evidence>
<keyword evidence="4 8" id="KW-0479">Metal-binding</keyword>
<keyword evidence="5" id="KW-1278">Translocase</keyword>
<dbReference type="PANTHER" id="PTHR48085">
    <property type="entry name" value="CADMIUM/ZINC-TRANSPORTING ATPASE HMA2-RELATED"/>
    <property type="match status" value="1"/>
</dbReference>
<evidence type="ECO:0000256" key="7">
    <source>
        <dbReference type="ARBA" id="ARBA00023136"/>
    </source>
</evidence>
<evidence type="ECO:0000256" key="4">
    <source>
        <dbReference type="ARBA" id="ARBA00022723"/>
    </source>
</evidence>
<dbReference type="SUPFAM" id="SSF81653">
    <property type="entry name" value="Calcium ATPase, transduction domain A"/>
    <property type="match status" value="1"/>
</dbReference>
<evidence type="ECO:0000256" key="2">
    <source>
        <dbReference type="ARBA" id="ARBA00006024"/>
    </source>
</evidence>
<dbReference type="InterPro" id="IPR044492">
    <property type="entry name" value="P_typ_ATPase_HD_dom"/>
</dbReference>
<dbReference type="Gene3D" id="3.40.50.1000">
    <property type="entry name" value="HAD superfamily/HAD-like"/>
    <property type="match status" value="1"/>
</dbReference>
<dbReference type="NCBIfam" id="TIGR01525">
    <property type="entry name" value="ATPase-IB_hvy"/>
    <property type="match status" value="1"/>
</dbReference>
<dbReference type="InterPro" id="IPR018303">
    <property type="entry name" value="ATPase_P-typ_P_site"/>
</dbReference>
<evidence type="ECO:0000256" key="1">
    <source>
        <dbReference type="ARBA" id="ARBA00004651"/>
    </source>
</evidence>
<sequence>MTITETKPHVHKEGAHDHGGSPKLEMGFAIASGVTFLIGTAFEYWIPGMSSYALPFFLATYFFGGFFTFSSAIRSIRRGRFEVDFLMLVAAIGAATVGRFAEGAVLLFLFSLGHALEEYAMGRAKRSIEALAELAPPTALVRTATGEIEERPTEELVPGEVVLVKPNSRIPADGFVVLGNSAVDQSSITGESIPVEKSAVSRAAINNPSTIDDSGKVFAGTVNGSGPLEIVVSVASKDNTLSRVVAMVRDADSTKSNTQRFIDRFQRFYVPAVIAVVAIVFLVGWLFLNEPIADSFYRAMLVLVAASPCALAIATPAAVLAGVARAAKAGLLVKGGAALENLGRVNAMAFDKTGTLTWGQPRLTDVVALPGVDRAELSRLALALESVSDHPLAGAITRGLDSEVPADRRAEALDLQAVTGRGVQAYVDNELVQIGSLRLFEESGAAIEGELLTAVQQLQGTGRTTMVVKSGDRFLGVLGVMDAPRQEAKDVLDSLRQNGVQQLVMISGDNQRVADAVGKQVGVDTAHGELMPEDKVAAIGKMGGQGRYTAMVGDGVNDAPAMANATVGIAMGAAGSAVALETADVALMSDDLGRVPFLIKLSRASSNIIRQNLIASLVIVAFLIPASLLGMEMGPVVFIHEGSSLLVVFNALRLLRFGLGKEHAGITHETRPVNA</sequence>
<dbReference type="SFLD" id="SFLDG00002">
    <property type="entry name" value="C1.7:_P-type_atpase_like"/>
    <property type="match status" value="1"/>
</dbReference>
<keyword evidence="3 8" id="KW-0812">Transmembrane</keyword>
<feature type="domain" description="P-type ATPase A" evidence="9">
    <location>
        <begin position="133"/>
        <end position="248"/>
    </location>
</feature>
<reference evidence="10 11" key="1">
    <citation type="submission" date="2023-07" db="EMBL/GenBank/DDBJ databases">
        <title>Sequencing the genomes of 1000 actinobacteria strains.</title>
        <authorList>
            <person name="Klenk H.-P."/>
        </authorList>
    </citation>
    <scope>NUCLEOTIDE SEQUENCE [LARGE SCALE GENOMIC DNA]</scope>
    <source>
        <strain evidence="10 11">DSM 14555</strain>
    </source>
</reference>
<feature type="transmembrane region" description="Helical" evidence="8">
    <location>
        <begin position="85"/>
        <end position="116"/>
    </location>
</feature>
<keyword evidence="8" id="KW-0067">ATP-binding</keyword>
<dbReference type="InterPro" id="IPR036412">
    <property type="entry name" value="HAD-like_sf"/>
</dbReference>
<dbReference type="SUPFAM" id="SSF81665">
    <property type="entry name" value="Calcium ATPase, transmembrane domain M"/>
    <property type="match status" value="1"/>
</dbReference>
<dbReference type="PANTHER" id="PTHR48085:SF5">
    <property type="entry name" value="CADMIUM_ZINC-TRANSPORTING ATPASE HMA4-RELATED"/>
    <property type="match status" value="1"/>
</dbReference>
<dbReference type="PRINTS" id="PR00119">
    <property type="entry name" value="CATATPASE"/>
</dbReference>
<feature type="transmembrane region" description="Helical" evidence="8">
    <location>
        <begin position="300"/>
        <end position="324"/>
    </location>
</feature>
<comment type="subcellular location">
    <subcellularLocation>
        <location evidence="1">Cell membrane</location>
        <topology evidence="1">Multi-pass membrane protein</topology>
    </subcellularLocation>
</comment>
<dbReference type="InterPro" id="IPR023214">
    <property type="entry name" value="HAD_sf"/>
</dbReference>
<dbReference type="Gene3D" id="3.40.1110.10">
    <property type="entry name" value="Calcium-transporting ATPase, cytoplasmic domain N"/>
    <property type="match status" value="1"/>
</dbReference>
<organism evidence="10 11">
    <name type="scientific">Arthrobacter russicus</name>
    <dbReference type="NCBI Taxonomy" id="172040"/>
    <lineage>
        <taxon>Bacteria</taxon>
        <taxon>Bacillati</taxon>
        <taxon>Actinomycetota</taxon>
        <taxon>Actinomycetes</taxon>
        <taxon>Micrococcales</taxon>
        <taxon>Micrococcaceae</taxon>
        <taxon>Arthrobacter</taxon>
    </lineage>
</organism>
<feature type="transmembrane region" description="Helical" evidence="8">
    <location>
        <begin position="26"/>
        <end position="46"/>
    </location>
</feature>
<dbReference type="InterPro" id="IPR008250">
    <property type="entry name" value="ATPase_P-typ_transduc_dom_A_sf"/>
</dbReference>
<feature type="transmembrane region" description="Helical" evidence="8">
    <location>
        <begin position="613"/>
        <end position="631"/>
    </location>
</feature>
<dbReference type="InterPro" id="IPR051014">
    <property type="entry name" value="Cation_Transport_ATPase_IB"/>
</dbReference>
<dbReference type="RefSeq" id="WP_309799510.1">
    <property type="nucleotide sequence ID" value="NZ_BAAAHY010000007.1"/>
</dbReference>
<keyword evidence="11" id="KW-1185">Reference proteome</keyword>
<dbReference type="Proteomes" id="UP001185069">
    <property type="component" value="Unassembled WGS sequence"/>
</dbReference>
<evidence type="ECO:0000313" key="10">
    <source>
        <dbReference type="EMBL" id="MDR6270429.1"/>
    </source>
</evidence>
<comment type="similarity">
    <text evidence="2 8">Belongs to the cation transport ATPase (P-type) (TC 3.A.3) family. Type IB subfamily.</text>
</comment>
<dbReference type="InterPro" id="IPR059000">
    <property type="entry name" value="ATPase_P-type_domA"/>
</dbReference>
<evidence type="ECO:0000256" key="8">
    <source>
        <dbReference type="RuleBase" id="RU362081"/>
    </source>
</evidence>